<feature type="domain" description="DUF8173" evidence="3">
    <location>
        <begin position="212"/>
        <end position="349"/>
    </location>
</feature>
<evidence type="ECO:0000313" key="5">
    <source>
        <dbReference type="Proteomes" id="UP001059859"/>
    </source>
</evidence>
<protein>
    <recommendedName>
        <fullName evidence="3">DUF8173 domain-containing protein</fullName>
    </recommendedName>
</protein>
<dbReference type="Proteomes" id="UP001059859">
    <property type="component" value="Chromosome"/>
</dbReference>
<feature type="transmembrane region" description="Helical" evidence="2">
    <location>
        <begin position="209"/>
        <end position="234"/>
    </location>
</feature>
<feature type="compositionally biased region" description="Gly residues" evidence="1">
    <location>
        <begin position="371"/>
        <end position="383"/>
    </location>
</feature>
<feature type="compositionally biased region" description="Pro residues" evidence="1">
    <location>
        <begin position="387"/>
        <end position="400"/>
    </location>
</feature>
<sequence length="400" mass="41602">MRLPLSPGRAFSAILAAIILILGTGTGAFAFSPVPQSLPAAPNDQNDNTGPQFYNGITVDVRDDVSGDVYVSAQQITITGNVTGDVIAAGQTIDISGNVDGNVRLAGQDVTISGEISRSGTIFASTVDLTDSGSFGDDLVGAAGDVDIAGAVGRDVQVGVGDLTIEGTVGGNLTYSSNDDARIADGAVSGTVERISPPDSDEPTQGERFVGWLLGLLYALVALSLITLLAGLLFPRLLHNVTDRLIPTPWKALLVGFVASIVVPFAIVLLLFTFVGAPLALAILLVWITLTLAAFVFSSYYIGRLVFRGRQRPVVKALVGGAILIVALHIPWLNIAVWLGMVFLGIGAQLLAIYDRRPWRQVSTASRNDLGPGGTGHKGGPGYDDGQPPPPPVQPPPPGP</sequence>
<accession>A0ABY5YQ13</accession>
<keyword evidence="2" id="KW-0472">Membrane</keyword>
<feature type="transmembrane region" description="Helical" evidence="2">
    <location>
        <begin position="281"/>
        <end position="302"/>
    </location>
</feature>
<evidence type="ECO:0000259" key="3">
    <source>
        <dbReference type="Pfam" id="PF26514"/>
    </source>
</evidence>
<dbReference type="Pfam" id="PF26514">
    <property type="entry name" value="DUF8173"/>
    <property type="match status" value="1"/>
</dbReference>
<dbReference type="RefSeq" id="WP_260652178.1">
    <property type="nucleotide sequence ID" value="NZ_CP104275.1"/>
</dbReference>
<reference evidence="4" key="1">
    <citation type="submission" date="2022-09" db="EMBL/GenBank/DDBJ databases">
        <title>Novel species in genus Arthrobacter.</title>
        <authorList>
            <person name="Liu Y."/>
        </authorList>
    </citation>
    <scope>NUCLEOTIDE SEQUENCE</scope>
    <source>
        <strain evidence="4">Zg-Y815</strain>
    </source>
</reference>
<organism evidence="4 5">
    <name type="scientific">Arthrobacter zhaoxinii</name>
    <dbReference type="NCBI Taxonomy" id="2964616"/>
    <lineage>
        <taxon>Bacteria</taxon>
        <taxon>Bacillati</taxon>
        <taxon>Actinomycetota</taxon>
        <taxon>Actinomycetes</taxon>
        <taxon>Micrococcales</taxon>
        <taxon>Micrococcaceae</taxon>
        <taxon>Arthrobacter</taxon>
    </lineage>
</organism>
<feature type="transmembrane region" description="Helical" evidence="2">
    <location>
        <begin position="336"/>
        <end position="354"/>
    </location>
</feature>
<proteinExistence type="predicted"/>
<keyword evidence="2" id="KW-0812">Transmembrane</keyword>
<feature type="transmembrane region" description="Helical" evidence="2">
    <location>
        <begin position="314"/>
        <end position="330"/>
    </location>
</feature>
<dbReference type="InterPro" id="IPR058486">
    <property type="entry name" value="DUF8173"/>
</dbReference>
<gene>
    <name evidence="4" type="ORF">N2K95_14920</name>
</gene>
<name>A0ABY5YQ13_9MICC</name>
<evidence type="ECO:0000256" key="1">
    <source>
        <dbReference type="SAM" id="MobiDB-lite"/>
    </source>
</evidence>
<feature type="region of interest" description="Disordered" evidence="1">
    <location>
        <begin position="364"/>
        <end position="400"/>
    </location>
</feature>
<dbReference type="EMBL" id="CP104275">
    <property type="protein sequence ID" value="UWX96905.1"/>
    <property type="molecule type" value="Genomic_DNA"/>
</dbReference>
<keyword evidence="5" id="KW-1185">Reference proteome</keyword>
<evidence type="ECO:0000256" key="2">
    <source>
        <dbReference type="SAM" id="Phobius"/>
    </source>
</evidence>
<keyword evidence="2" id="KW-1133">Transmembrane helix</keyword>
<evidence type="ECO:0000313" key="4">
    <source>
        <dbReference type="EMBL" id="UWX96905.1"/>
    </source>
</evidence>
<feature type="transmembrane region" description="Helical" evidence="2">
    <location>
        <begin position="254"/>
        <end position="275"/>
    </location>
</feature>